<proteinExistence type="inferred from homology"/>
<dbReference type="PANTHER" id="PTHR12879:SF8">
    <property type="entry name" value="SPHINGOLIPID DELTA(4)-DESATURASE DES1"/>
    <property type="match status" value="1"/>
</dbReference>
<evidence type="ECO:0000256" key="10">
    <source>
        <dbReference type="SAM" id="Phobius"/>
    </source>
</evidence>
<feature type="domain" description="Sphingolipid delta4-desaturase N-terminal" evidence="11">
    <location>
        <begin position="4"/>
        <end position="42"/>
    </location>
</feature>
<reference evidence="13" key="1">
    <citation type="submission" date="2017-02" db="UniProtKB">
        <authorList>
            <consortium name="WormBaseParasite"/>
        </authorList>
    </citation>
    <scope>IDENTIFICATION</scope>
</reference>
<feature type="transmembrane region" description="Helical" evidence="10">
    <location>
        <begin position="197"/>
        <end position="217"/>
    </location>
</feature>
<evidence type="ECO:0000259" key="11">
    <source>
        <dbReference type="SMART" id="SM01269"/>
    </source>
</evidence>
<evidence type="ECO:0000256" key="4">
    <source>
        <dbReference type="ARBA" id="ARBA00022692"/>
    </source>
</evidence>
<evidence type="ECO:0000256" key="5">
    <source>
        <dbReference type="ARBA" id="ARBA00022989"/>
    </source>
</evidence>
<evidence type="ECO:0000256" key="8">
    <source>
        <dbReference type="ARBA" id="ARBA00023136"/>
    </source>
</evidence>
<dbReference type="WBParaSite" id="EEL_0000883401-mRNA-1">
    <property type="protein sequence ID" value="EEL_0000883401-mRNA-1"/>
    <property type="gene ID" value="EEL_0000883401"/>
</dbReference>
<dbReference type="InterPro" id="IPR005804">
    <property type="entry name" value="FA_desaturase_dom"/>
</dbReference>
<dbReference type="PIRSF" id="PIRSF017228">
    <property type="entry name" value="Sphnglp_dlt4_des"/>
    <property type="match status" value="1"/>
</dbReference>
<comment type="subcellular location">
    <subcellularLocation>
        <location evidence="1">Membrane</location>
        <topology evidence="1">Multi-pass membrane protein</topology>
    </subcellularLocation>
</comment>
<keyword evidence="7 9" id="KW-0443">Lipid metabolism</keyword>
<dbReference type="STRING" id="1147741.A0A0R3S2A5"/>
<evidence type="ECO:0000256" key="1">
    <source>
        <dbReference type="ARBA" id="ARBA00004141"/>
    </source>
</evidence>
<dbReference type="PANTHER" id="PTHR12879">
    <property type="entry name" value="SPHINGOLIPID DELTA 4 DESATURASE/C-4 HYDROXYLASE PROTEIN DES2"/>
    <property type="match status" value="1"/>
</dbReference>
<name>A0A0R3S2A5_9BILA</name>
<dbReference type="InterPro" id="IPR011388">
    <property type="entry name" value="DES1/DES2"/>
</dbReference>
<evidence type="ECO:0000256" key="6">
    <source>
        <dbReference type="ARBA" id="ARBA00023002"/>
    </source>
</evidence>
<evidence type="ECO:0000256" key="2">
    <source>
        <dbReference type="ARBA" id="ARBA00006146"/>
    </source>
</evidence>
<keyword evidence="5 10" id="KW-1133">Transmembrane helix</keyword>
<dbReference type="InterPro" id="IPR013866">
    <property type="entry name" value="Sphingolipid_d4-desaturase_N"/>
</dbReference>
<accession>A0A0R3S2A5</accession>
<dbReference type="GO" id="GO:0042284">
    <property type="term" value="F:sphingolipid delta-4 desaturase activity"/>
    <property type="evidence" value="ECO:0007669"/>
    <property type="project" value="UniProtKB-UniRule"/>
</dbReference>
<evidence type="ECO:0000256" key="9">
    <source>
        <dbReference type="PIRNR" id="PIRNR017228"/>
    </source>
</evidence>
<dbReference type="GO" id="GO:0016020">
    <property type="term" value="C:membrane"/>
    <property type="evidence" value="ECO:0007669"/>
    <property type="project" value="UniProtKB-SubCell"/>
</dbReference>
<dbReference type="Pfam" id="PF00487">
    <property type="entry name" value="FA_desaturase"/>
    <property type="match status" value="1"/>
</dbReference>
<dbReference type="SMART" id="SM01269">
    <property type="entry name" value="Lipid_DES"/>
    <property type="match status" value="1"/>
</dbReference>
<feature type="transmembrane region" description="Helical" evidence="10">
    <location>
        <begin position="42"/>
        <end position="59"/>
    </location>
</feature>
<dbReference type="EC" id="1.14.19.17" evidence="3"/>
<dbReference type="GO" id="GO:0046513">
    <property type="term" value="P:ceramide biosynthetic process"/>
    <property type="evidence" value="ECO:0007669"/>
    <property type="project" value="TreeGrafter"/>
</dbReference>
<evidence type="ECO:0000313" key="13">
    <source>
        <dbReference type="WBParaSite" id="EEL_0000883401-mRNA-1"/>
    </source>
</evidence>
<dbReference type="Proteomes" id="UP000050640">
    <property type="component" value="Unplaced"/>
</dbReference>
<feature type="transmembrane region" description="Helical" evidence="10">
    <location>
        <begin position="65"/>
        <end position="87"/>
    </location>
</feature>
<organism evidence="12 13">
    <name type="scientific">Elaeophora elaphi</name>
    <dbReference type="NCBI Taxonomy" id="1147741"/>
    <lineage>
        <taxon>Eukaryota</taxon>
        <taxon>Metazoa</taxon>
        <taxon>Ecdysozoa</taxon>
        <taxon>Nematoda</taxon>
        <taxon>Chromadorea</taxon>
        <taxon>Rhabditida</taxon>
        <taxon>Spirurina</taxon>
        <taxon>Spiruromorpha</taxon>
        <taxon>Filarioidea</taxon>
        <taxon>Onchocercidae</taxon>
        <taxon>Elaeophora</taxon>
    </lineage>
</organism>
<feature type="transmembrane region" description="Helical" evidence="10">
    <location>
        <begin position="159"/>
        <end position="177"/>
    </location>
</feature>
<keyword evidence="12" id="KW-1185">Reference proteome</keyword>
<comment type="similarity">
    <text evidence="2 9">Belongs to the fatty acid desaturase type 1 family. DEGS subfamily.</text>
</comment>
<keyword evidence="8 9" id="KW-0472">Membrane</keyword>
<evidence type="ECO:0000256" key="3">
    <source>
        <dbReference type="ARBA" id="ARBA00012021"/>
    </source>
</evidence>
<dbReference type="Pfam" id="PF08557">
    <property type="entry name" value="Lipid_DES"/>
    <property type="match status" value="1"/>
</dbReference>
<protein>
    <recommendedName>
        <fullName evidence="3">sphingolipid 4-desaturase</fullName>
        <ecNumber evidence="3">1.14.19.17</ecNumber>
    </recommendedName>
</protein>
<sequence>MHGADVEDFSWSYTEEPHASRRNEIIQKYPEIKKCFGIDPSFKYVVVAMVIAQFVIAWLLRDSDWLLICLQAYFTGGTIGHSLTLAVHEISHNMAFGCAQPLANRLFGFVANLPMMVPMSVSFKKYHLEHHRYMGEEILDTDIPTDFEARYFRYSLGKLIWVFLQPFFYASRPFLLYPKAVTDLEILNALLQVFTDYIIISFFGWKAFAYLLGGFFVGSGIHPLASHYISDHYVFNPGQETYSYYGPINLVTFNVGYHIEHHDFPYVCGSNLPKIRALAPEYYEDYMVHSSWVYMMYDFITNPKMSLHSRCKRKTAKPTDIHFFDIGPNTSCFIYKFITSVS</sequence>
<dbReference type="AlphaFoldDB" id="A0A0R3S2A5"/>
<keyword evidence="4 10" id="KW-0812">Transmembrane</keyword>
<evidence type="ECO:0000256" key="7">
    <source>
        <dbReference type="ARBA" id="ARBA00023098"/>
    </source>
</evidence>
<dbReference type="CDD" id="cd03508">
    <property type="entry name" value="Delta4-sphingolipid-FADS-like"/>
    <property type="match status" value="1"/>
</dbReference>
<evidence type="ECO:0000313" key="12">
    <source>
        <dbReference type="Proteomes" id="UP000050640"/>
    </source>
</evidence>
<keyword evidence="6 9" id="KW-0560">Oxidoreductase</keyword>